<keyword evidence="5" id="KW-1185">Reference proteome</keyword>
<dbReference type="GO" id="GO:0006508">
    <property type="term" value="P:proteolysis"/>
    <property type="evidence" value="ECO:0007669"/>
    <property type="project" value="InterPro"/>
</dbReference>
<evidence type="ECO:0000313" key="5">
    <source>
        <dbReference type="Proteomes" id="UP000002427"/>
    </source>
</evidence>
<evidence type="ECO:0000313" key="4">
    <source>
        <dbReference type="EMBL" id="ABF14301.1"/>
    </source>
</evidence>
<dbReference type="NCBIfam" id="TIGR00666">
    <property type="entry name" value="PBP4"/>
    <property type="match status" value="1"/>
</dbReference>
<keyword evidence="4" id="KW-0645">Protease</keyword>
<keyword evidence="2 4" id="KW-0378">Hydrolase</keyword>
<dbReference type="GO" id="GO:0000270">
    <property type="term" value="P:peptidoglycan metabolic process"/>
    <property type="evidence" value="ECO:0007669"/>
    <property type="project" value="TreeGrafter"/>
</dbReference>
<dbReference type="Pfam" id="PF02113">
    <property type="entry name" value="Peptidase_S13"/>
    <property type="match status" value="1"/>
</dbReference>
<feature type="signal peptide" evidence="3">
    <location>
        <begin position="1"/>
        <end position="20"/>
    </location>
</feature>
<dbReference type="AlphaFoldDB" id="Q1LSK0"/>
<dbReference type="KEGG" id="bci:BCI_0641"/>
<accession>Q1LSK0</accession>
<dbReference type="EMBL" id="CP000238">
    <property type="protein sequence ID" value="ABF14301.1"/>
    <property type="molecule type" value="Genomic_DNA"/>
</dbReference>
<feature type="chain" id="PRO_5004193688" evidence="3">
    <location>
        <begin position="21"/>
        <end position="475"/>
    </location>
</feature>
<sequence>MRFTKIIICLISVVTFSAQATTIKKYISFLPKGTNLALMVQKVGAQYPIIDYHSQQLSQPASTIKLLTALAALLQLGPTYRFQTFFETAVLPTTGILHGDLIARFGGDPTMTSKRLRVMVAKLRKEGIKQITGNLIIDTSIFINDDRAPGWRWSDLTKCFSTPPGAAIIDHNCFSILLYSGKTIGDKANIKISSYYPVHIFSQVRTLASRSKEYCKLNIIPDKLNSFKLTGCMTYRNKPLPLTFAVQDGAYYVGSILQKEFKQANIVFNGTILHKNILKKQSHVLVQSSSAPLHNLLHIMLKKSDNLIADTVFRIIGHEFFQAPSNWSTSSDAVRKIIQQQTGINLGNTIQVDGSGLSRHNLISPAIMMRILQYIGEHDKQLNFISMLPLAGYDGTLTYRTSLHKAGVYGKLSAKTGSLQNVYNLAGFLTTSRGQRLAFVQYLSGYTTSTKNISARKIPLICFEHQLYKDLYQQN</sequence>
<dbReference type="Gene3D" id="3.40.710.10">
    <property type="entry name" value="DD-peptidase/beta-lactamase superfamily"/>
    <property type="match status" value="2"/>
</dbReference>
<evidence type="ECO:0000256" key="1">
    <source>
        <dbReference type="ARBA" id="ARBA00006096"/>
    </source>
</evidence>
<dbReference type="SUPFAM" id="SSF56601">
    <property type="entry name" value="beta-lactamase/transpeptidase-like"/>
    <property type="match status" value="1"/>
</dbReference>
<dbReference type="MEROPS" id="S13.001"/>
<reference evidence="4 5" key="1">
    <citation type="journal article" date="2006" name="PLoS Biol.">
        <title>Metabolic complementarity and genomics of the dual bacterial symbiosis of sharpshooters.</title>
        <authorList>
            <person name="Wu D."/>
            <person name="Daugherty S.C."/>
            <person name="Van Aken S.E."/>
            <person name="Pai G.H."/>
            <person name="Watkins K.L."/>
            <person name="Khouri H."/>
            <person name="Tallon L.J."/>
            <person name="Zaborsky J.M."/>
            <person name="Dunbar H.E."/>
            <person name="Tran P.L."/>
            <person name="Moran N.A."/>
            <person name="Eisen J.A."/>
        </authorList>
    </citation>
    <scope>NUCLEOTIDE SEQUENCE [LARGE SCALE GENOMIC DNA]</scope>
    <source>
        <strain evidence="4">Hc</strain>
    </source>
</reference>
<keyword evidence="4" id="KW-0121">Carboxypeptidase</keyword>
<dbReference type="NCBIfam" id="NF008322">
    <property type="entry name" value="PRK11113.1"/>
    <property type="match status" value="1"/>
</dbReference>
<protein>
    <submittedName>
        <fullName evidence="4">D-alanyl-D-alanine carboxypeptidase/D-alanyl-D-alanine-endopeptidase</fullName>
        <ecNumber evidence="4">3.4.16.4</ecNumber>
    </submittedName>
</protein>
<dbReference type="PANTHER" id="PTHR30023">
    <property type="entry name" value="D-ALANYL-D-ALANINE CARBOXYPEPTIDASE"/>
    <property type="match status" value="1"/>
</dbReference>
<dbReference type="GO" id="GO:0009002">
    <property type="term" value="F:serine-type D-Ala-D-Ala carboxypeptidase activity"/>
    <property type="evidence" value="ECO:0007669"/>
    <property type="project" value="UniProtKB-EC"/>
</dbReference>
<proteinExistence type="inferred from homology"/>
<comment type="similarity">
    <text evidence="1">Belongs to the peptidase S13 family.</text>
</comment>
<dbReference type="EC" id="3.4.16.4" evidence="4"/>
<dbReference type="PRINTS" id="PR00922">
    <property type="entry name" value="DADACBPTASE3"/>
</dbReference>
<dbReference type="Proteomes" id="UP000002427">
    <property type="component" value="Chromosome"/>
</dbReference>
<keyword evidence="3" id="KW-0732">Signal</keyword>
<evidence type="ECO:0000256" key="3">
    <source>
        <dbReference type="SAM" id="SignalP"/>
    </source>
</evidence>
<dbReference type="Gene3D" id="3.50.80.20">
    <property type="entry name" value="D-Ala-D-Ala carboxypeptidase C, peptidase S13"/>
    <property type="match status" value="1"/>
</dbReference>
<dbReference type="RefSeq" id="WP_011520797.1">
    <property type="nucleotide sequence ID" value="NC_007984.1"/>
</dbReference>
<dbReference type="STRING" id="374463.BCI_0641"/>
<evidence type="ECO:0000256" key="2">
    <source>
        <dbReference type="ARBA" id="ARBA00022801"/>
    </source>
</evidence>
<name>Q1LSK0_BAUCH</name>
<dbReference type="HOGENOM" id="CLU_017692_1_1_6"/>
<dbReference type="PANTHER" id="PTHR30023:SF0">
    <property type="entry name" value="PENICILLIN-SENSITIVE CARBOXYPEPTIDASE A"/>
    <property type="match status" value="1"/>
</dbReference>
<dbReference type="InterPro" id="IPR000667">
    <property type="entry name" value="Peptidase_S13"/>
</dbReference>
<organism evidence="4 5">
    <name type="scientific">Baumannia cicadellinicola subsp. Homalodisca coagulata</name>
    <dbReference type="NCBI Taxonomy" id="374463"/>
    <lineage>
        <taxon>Bacteria</taxon>
        <taxon>Pseudomonadati</taxon>
        <taxon>Pseudomonadota</taxon>
        <taxon>Gammaproteobacteria</taxon>
        <taxon>Candidatus Palibaumannia</taxon>
    </lineage>
</organism>
<gene>
    <name evidence="4" type="primary">dacB</name>
    <name evidence="4" type="ordered locus">BCI_0641</name>
</gene>
<dbReference type="OrthoDB" id="9802627at2"/>
<dbReference type="InterPro" id="IPR012338">
    <property type="entry name" value="Beta-lactam/transpept-like"/>
</dbReference>